<feature type="transmembrane region" description="Helical" evidence="1">
    <location>
        <begin position="26"/>
        <end position="44"/>
    </location>
</feature>
<sequence>AIIGKNVFNIVKFFCHFKGSIPFPCAFMRAWIAASFVVFNFLAIE</sequence>
<reference evidence="2" key="1">
    <citation type="submission" date="2018-05" db="EMBL/GenBank/DDBJ databases">
        <authorList>
            <person name="Lanie J.A."/>
            <person name="Ng W.-L."/>
            <person name="Kazmierczak K.M."/>
            <person name="Andrzejewski T.M."/>
            <person name="Davidsen T.M."/>
            <person name="Wayne K.J."/>
            <person name="Tettelin H."/>
            <person name="Glass J.I."/>
            <person name="Rusch D."/>
            <person name="Podicherti R."/>
            <person name="Tsui H.-C.T."/>
            <person name="Winkler M.E."/>
        </authorList>
    </citation>
    <scope>NUCLEOTIDE SEQUENCE</scope>
</reference>
<dbReference type="EMBL" id="UINC01145989">
    <property type="protein sequence ID" value="SVD36449.1"/>
    <property type="molecule type" value="Genomic_DNA"/>
</dbReference>
<name>A0A382UQB8_9ZZZZ</name>
<proteinExistence type="predicted"/>
<accession>A0A382UQB8</accession>
<organism evidence="2">
    <name type="scientific">marine metagenome</name>
    <dbReference type="NCBI Taxonomy" id="408172"/>
    <lineage>
        <taxon>unclassified sequences</taxon>
        <taxon>metagenomes</taxon>
        <taxon>ecological metagenomes</taxon>
    </lineage>
</organism>
<gene>
    <name evidence="2" type="ORF">METZ01_LOCUS389303</name>
</gene>
<evidence type="ECO:0000256" key="1">
    <source>
        <dbReference type="SAM" id="Phobius"/>
    </source>
</evidence>
<keyword evidence="1" id="KW-0472">Membrane</keyword>
<feature type="non-terminal residue" evidence="2">
    <location>
        <position position="1"/>
    </location>
</feature>
<evidence type="ECO:0000313" key="2">
    <source>
        <dbReference type="EMBL" id="SVD36449.1"/>
    </source>
</evidence>
<dbReference type="AlphaFoldDB" id="A0A382UQB8"/>
<protein>
    <submittedName>
        <fullName evidence="2">Uncharacterized protein</fullName>
    </submittedName>
</protein>
<keyword evidence="1" id="KW-0812">Transmembrane</keyword>
<keyword evidence="1" id="KW-1133">Transmembrane helix</keyword>